<keyword evidence="3" id="KW-1185">Reference proteome</keyword>
<feature type="transmembrane region" description="Helical" evidence="1">
    <location>
        <begin position="65"/>
        <end position="89"/>
    </location>
</feature>
<proteinExistence type="predicted"/>
<evidence type="ECO:0000313" key="2">
    <source>
        <dbReference type="EMBL" id="AVP98485.1"/>
    </source>
</evidence>
<reference evidence="2 3" key="2">
    <citation type="submission" date="2018-03" db="EMBL/GenBank/DDBJ databases">
        <authorList>
            <person name="Keele B.F."/>
        </authorList>
    </citation>
    <scope>NUCLEOTIDE SEQUENCE [LARGE SCALE GENOMIC DNA]</scope>
    <source>
        <strain evidence="2 3">D13</strain>
    </source>
</reference>
<feature type="transmembrane region" description="Helical" evidence="1">
    <location>
        <begin position="101"/>
        <end position="129"/>
    </location>
</feature>
<name>A0A2P1PUG4_9GAMM</name>
<dbReference type="KEGG" id="xba:C7S18_15400"/>
<dbReference type="Proteomes" id="UP000241074">
    <property type="component" value="Chromosome"/>
</dbReference>
<keyword evidence="1" id="KW-0812">Transmembrane</keyword>
<organism evidence="2 3">
    <name type="scientific">Ahniella affigens</name>
    <dbReference type="NCBI Taxonomy" id="2021234"/>
    <lineage>
        <taxon>Bacteria</taxon>
        <taxon>Pseudomonadati</taxon>
        <taxon>Pseudomonadota</taxon>
        <taxon>Gammaproteobacteria</taxon>
        <taxon>Lysobacterales</taxon>
        <taxon>Rhodanobacteraceae</taxon>
        <taxon>Ahniella</taxon>
    </lineage>
</organism>
<accession>A0A2P1PUG4</accession>
<gene>
    <name evidence="2" type="ORF">C7S18_15400</name>
</gene>
<dbReference type="AlphaFoldDB" id="A0A2P1PUG4"/>
<dbReference type="EMBL" id="CP027860">
    <property type="protein sequence ID" value="AVP98485.1"/>
    <property type="molecule type" value="Genomic_DNA"/>
</dbReference>
<evidence type="ECO:0000313" key="3">
    <source>
        <dbReference type="Proteomes" id="UP000241074"/>
    </source>
</evidence>
<evidence type="ECO:0000256" key="1">
    <source>
        <dbReference type="SAM" id="Phobius"/>
    </source>
</evidence>
<dbReference type="OrthoDB" id="281928at2"/>
<keyword evidence="1" id="KW-0472">Membrane</keyword>
<dbReference type="RefSeq" id="WP_106892406.1">
    <property type="nucleotide sequence ID" value="NZ_CP027860.1"/>
</dbReference>
<reference evidence="2 3" key="1">
    <citation type="submission" date="2018-03" db="EMBL/GenBank/DDBJ databases">
        <title>Ahniella affigens gen. nov., sp. nov., a gammaproteobacterium isolated from sandy soil near a stream.</title>
        <authorList>
            <person name="Ko Y."/>
            <person name="Kim J.-H."/>
        </authorList>
    </citation>
    <scope>NUCLEOTIDE SEQUENCE [LARGE SCALE GENOMIC DNA]</scope>
    <source>
        <strain evidence="2 3">D13</strain>
    </source>
</reference>
<keyword evidence="1" id="KW-1133">Transmembrane helix</keyword>
<sequence>MSAQPLGVDQQKTDSEHLRLLVIFHYVCAGVMAFFALFPIIHLIMGIAIVAGWLPEQPGNESPAALGWIFIGVALMFMMIGFTFAGMVFRVARKLKARQSFTFCLVISGLLCLFMPMGTALGVFTIIVLNRPSVKALFDSSVAGSH</sequence>
<feature type="transmembrane region" description="Helical" evidence="1">
    <location>
        <begin position="20"/>
        <end position="53"/>
    </location>
</feature>
<protein>
    <submittedName>
        <fullName evidence="2">Uncharacterized protein</fullName>
    </submittedName>
</protein>